<evidence type="ECO:0000313" key="7">
    <source>
        <dbReference type="EMBL" id="TKX32080.1"/>
    </source>
</evidence>
<dbReference type="GO" id="GO:0009055">
    <property type="term" value="F:electron transfer activity"/>
    <property type="evidence" value="ECO:0007669"/>
    <property type="project" value="InterPro"/>
</dbReference>
<evidence type="ECO:0000256" key="2">
    <source>
        <dbReference type="ARBA" id="ARBA00022723"/>
    </source>
</evidence>
<accession>A0A4U7BPC9</accession>
<keyword evidence="2 4" id="KW-0479">Metal-binding</keyword>
<dbReference type="RefSeq" id="WP_137619938.1">
    <property type="nucleotide sequence ID" value="NZ_NXLZ01000001.1"/>
</dbReference>
<dbReference type="GO" id="GO:0046872">
    <property type="term" value="F:metal ion binding"/>
    <property type="evidence" value="ECO:0007669"/>
    <property type="project" value="UniProtKB-KW"/>
</dbReference>
<sequence>MKKLLVVSALACLGVSAFAADGATIFKKCAVCHGAKADKVYLNKVPALKTLSFEERAQALKEYQAGTRNKFGQGAIMKIQLKGLSEADLEAVDKYIDTLK</sequence>
<dbReference type="Proteomes" id="UP000308838">
    <property type="component" value="Unassembled WGS sequence"/>
</dbReference>
<keyword evidence="8" id="KW-1185">Reference proteome</keyword>
<gene>
    <name evidence="7" type="ORF">CQA69_00800</name>
</gene>
<feature type="signal peptide" evidence="5">
    <location>
        <begin position="1"/>
        <end position="19"/>
    </location>
</feature>
<name>A0A4U7BPC9_9BACT</name>
<dbReference type="InterPro" id="IPR009056">
    <property type="entry name" value="Cyt_c-like_dom"/>
</dbReference>
<evidence type="ECO:0000256" key="3">
    <source>
        <dbReference type="ARBA" id="ARBA00023004"/>
    </source>
</evidence>
<keyword evidence="5" id="KW-0732">Signal</keyword>
<dbReference type="InterPro" id="IPR036909">
    <property type="entry name" value="Cyt_c-like_dom_sf"/>
</dbReference>
<dbReference type="Gene3D" id="1.10.760.10">
    <property type="entry name" value="Cytochrome c-like domain"/>
    <property type="match status" value="1"/>
</dbReference>
<feature type="domain" description="Cytochrome c" evidence="6">
    <location>
        <begin position="17"/>
        <end position="100"/>
    </location>
</feature>
<evidence type="ECO:0000256" key="1">
    <source>
        <dbReference type="ARBA" id="ARBA00022617"/>
    </source>
</evidence>
<keyword evidence="1 4" id="KW-0349">Heme</keyword>
<dbReference type="EMBL" id="NXLZ01000001">
    <property type="protein sequence ID" value="TKX32080.1"/>
    <property type="molecule type" value="Genomic_DNA"/>
</dbReference>
<comment type="caution">
    <text evidence="7">The sequence shown here is derived from an EMBL/GenBank/DDBJ whole genome shotgun (WGS) entry which is preliminary data.</text>
</comment>
<evidence type="ECO:0000313" key="8">
    <source>
        <dbReference type="Proteomes" id="UP000308838"/>
    </source>
</evidence>
<evidence type="ECO:0000259" key="6">
    <source>
        <dbReference type="PROSITE" id="PS51007"/>
    </source>
</evidence>
<dbReference type="PROSITE" id="PS51007">
    <property type="entry name" value="CYTC"/>
    <property type="match status" value="1"/>
</dbReference>
<reference evidence="7 8" key="1">
    <citation type="submission" date="2018-05" db="EMBL/GenBank/DDBJ databases">
        <title>Novel Campyloabacter and Helicobacter Species and Strains.</title>
        <authorList>
            <person name="Mannion A.J."/>
            <person name="Shen Z."/>
            <person name="Fox J.G."/>
        </authorList>
    </citation>
    <scope>NUCLEOTIDE SEQUENCE [LARGE SCALE GENOMIC DNA]</scope>
    <source>
        <strain evidence="8">MIT17-664</strain>
    </source>
</reference>
<dbReference type="Pfam" id="PF00034">
    <property type="entry name" value="Cytochrom_C"/>
    <property type="match status" value="1"/>
</dbReference>
<feature type="chain" id="PRO_5020788699" evidence="5">
    <location>
        <begin position="20"/>
        <end position="100"/>
    </location>
</feature>
<protein>
    <submittedName>
        <fullName evidence="7">Cytochrome C</fullName>
    </submittedName>
</protein>
<dbReference type="GO" id="GO:0020037">
    <property type="term" value="F:heme binding"/>
    <property type="evidence" value="ECO:0007669"/>
    <property type="project" value="InterPro"/>
</dbReference>
<evidence type="ECO:0000256" key="5">
    <source>
        <dbReference type="SAM" id="SignalP"/>
    </source>
</evidence>
<dbReference type="SUPFAM" id="SSF46626">
    <property type="entry name" value="Cytochrome c"/>
    <property type="match status" value="1"/>
</dbReference>
<proteinExistence type="predicted"/>
<dbReference type="OrthoDB" id="5340148at2"/>
<organism evidence="7 8">
    <name type="scientific">Campylobacter estrildidarum</name>
    <dbReference type="NCBI Taxonomy" id="2510189"/>
    <lineage>
        <taxon>Bacteria</taxon>
        <taxon>Pseudomonadati</taxon>
        <taxon>Campylobacterota</taxon>
        <taxon>Epsilonproteobacteria</taxon>
        <taxon>Campylobacterales</taxon>
        <taxon>Campylobacteraceae</taxon>
        <taxon>Campylobacter</taxon>
    </lineage>
</organism>
<keyword evidence="3 4" id="KW-0408">Iron</keyword>
<evidence type="ECO:0000256" key="4">
    <source>
        <dbReference type="PROSITE-ProRule" id="PRU00433"/>
    </source>
</evidence>
<dbReference type="AlphaFoldDB" id="A0A4U7BPC9"/>